<dbReference type="RefSeq" id="WP_345538609.1">
    <property type="nucleotide sequence ID" value="NZ_BAABGJ010000027.1"/>
</dbReference>
<dbReference type="SMART" id="SM00448">
    <property type="entry name" value="REC"/>
    <property type="match status" value="1"/>
</dbReference>
<organism evidence="3 4">
    <name type="scientific">Variovorax defluvii</name>
    <dbReference type="NCBI Taxonomy" id="913761"/>
    <lineage>
        <taxon>Bacteria</taxon>
        <taxon>Pseudomonadati</taxon>
        <taxon>Pseudomonadota</taxon>
        <taxon>Betaproteobacteria</taxon>
        <taxon>Burkholderiales</taxon>
        <taxon>Comamonadaceae</taxon>
        <taxon>Variovorax</taxon>
    </lineage>
</organism>
<dbReference type="EMBL" id="BAABGJ010000027">
    <property type="protein sequence ID" value="GAA4344720.1"/>
    <property type="molecule type" value="Genomic_DNA"/>
</dbReference>
<protein>
    <recommendedName>
        <fullName evidence="2">Response regulatory domain-containing protein</fullName>
    </recommendedName>
</protein>
<name>A0ABP8HUN7_9BURK</name>
<dbReference type="Proteomes" id="UP001500975">
    <property type="component" value="Unassembled WGS sequence"/>
</dbReference>
<evidence type="ECO:0000313" key="3">
    <source>
        <dbReference type="EMBL" id="GAA4344720.1"/>
    </source>
</evidence>
<comment type="caution">
    <text evidence="3">The sequence shown here is derived from an EMBL/GenBank/DDBJ whole genome shotgun (WGS) entry which is preliminary data.</text>
</comment>
<dbReference type="InterPro" id="IPR011006">
    <property type="entry name" value="CheY-like_superfamily"/>
</dbReference>
<keyword evidence="1" id="KW-0597">Phosphoprotein</keyword>
<sequence>MPLNIFLVEDNKTIRDSLIPALEDLVGARIVGCAESEVEAATWLDAHAGDWQLVVVDIFLKQGSGLGVLRSCGQRRSGQRAVVLSNYVNADIRSRCAALGADAVFDKSRELEAFFAYCNDANRAST</sequence>
<dbReference type="Pfam" id="PF00072">
    <property type="entry name" value="Response_reg"/>
    <property type="match status" value="1"/>
</dbReference>
<evidence type="ECO:0000256" key="1">
    <source>
        <dbReference type="PROSITE-ProRule" id="PRU00169"/>
    </source>
</evidence>
<dbReference type="CDD" id="cd00156">
    <property type="entry name" value="REC"/>
    <property type="match status" value="1"/>
</dbReference>
<proteinExistence type="predicted"/>
<accession>A0ABP8HUN7</accession>
<keyword evidence="4" id="KW-1185">Reference proteome</keyword>
<reference evidence="4" key="1">
    <citation type="journal article" date="2019" name="Int. J. Syst. Evol. Microbiol.">
        <title>The Global Catalogue of Microorganisms (GCM) 10K type strain sequencing project: providing services to taxonomists for standard genome sequencing and annotation.</title>
        <authorList>
            <consortium name="The Broad Institute Genomics Platform"/>
            <consortium name="The Broad Institute Genome Sequencing Center for Infectious Disease"/>
            <person name="Wu L."/>
            <person name="Ma J."/>
        </authorList>
    </citation>
    <scope>NUCLEOTIDE SEQUENCE [LARGE SCALE GENOMIC DNA]</scope>
    <source>
        <strain evidence="4">JCM 17804</strain>
    </source>
</reference>
<evidence type="ECO:0000313" key="4">
    <source>
        <dbReference type="Proteomes" id="UP001500975"/>
    </source>
</evidence>
<dbReference type="PROSITE" id="PS50110">
    <property type="entry name" value="RESPONSE_REGULATORY"/>
    <property type="match status" value="1"/>
</dbReference>
<feature type="domain" description="Response regulatory" evidence="2">
    <location>
        <begin position="4"/>
        <end position="122"/>
    </location>
</feature>
<gene>
    <name evidence="3" type="ORF">GCM10023165_28150</name>
</gene>
<dbReference type="Gene3D" id="3.40.50.2300">
    <property type="match status" value="1"/>
</dbReference>
<dbReference type="SUPFAM" id="SSF52172">
    <property type="entry name" value="CheY-like"/>
    <property type="match status" value="1"/>
</dbReference>
<feature type="modified residue" description="4-aspartylphosphate" evidence="1">
    <location>
        <position position="57"/>
    </location>
</feature>
<evidence type="ECO:0000259" key="2">
    <source>
        <dbReference type="PROSITE" id="PS50110"/>
    </source>
</evidence>
<dbReference type="InterPro" id="IPR001789">
    <property type="entry name" value="Sig_transdc_resp-reg_receiver"/>
</dbReference>